<reference evidence="1 2" key="1">
    <citation type="journal article" date="2022" name="bioRxiv">
        <title>The genome of the oomycete Peronosclerospora sorghi, a cosmopolitan pathogen of maize and sorghum, is inflated with dispersed pseudogenes.</title>
        <authorList>
            <person name="Fletcher K."/>
            <person name="Martin F."/>
            <person name="Isakeit T."/>
            <person name="Cavanaugh K."/>
            <person name="Magill C."/>
            <person name="Michelmore R."/>
        </authorList>
    </citation>
    <scope>NUCLEOTIDE SEQUENCE [LARGE SCALE GENOMIC DNA]</scope>
    <source>
        <strain evidence="1">P6</strain>
    </source>
</reference>
<evidence type="ECO:0000313" key="2">
    <source>
        <dbReference type="Proteomes" id="UP001163321"/>
    </source>
</evidence>
<proteinExistence type="predicted"/>
<protein>
    <submittedName>
        <fullName evidence="1">Uncharacterized protein</fullName>
    </submittedName>
</protein>
<comment type="caution">
    <text evidence="1">The sequence shown here is derived from an EMBL/GenBank/DDBJ whole genome shotgun (WGS) entry which is preliminary data.</text>
</comment>
<evidence type="ECO:0000313" key="1">
    <source>
        <dbReference type="EMBL" id="KAI9922625.1"/>
    </source>
</evidence>
<dbReference type="EMBL" id="CM047580">
    <property type="protein sequence ID" value="KAI9922625.1"/>
    <property type="molecule type" value="Genomic_DNA"/>
</dbReference>
<dbReference type="Proteomes" id="UP001163321">
    <property type="component" value="Chromosome 1"/>
</dbReference>
<name>A0ACC0WX61_9STRA</name>
<accession>A0ACC0WX61</accession>
<gene>
    <name evidence="1" type="ORF">PsorP6_001139</name>
</gene>
<sequence length="203" mass="22289">MALLQQYGAYFHKLRRSGTIIAVWNDDLHYYDQFNPIILHDEILTKVDVLVGTYTYFKDDKFHKVTNVVNEPRGGLRALPSYCGTVASVARHFPPPALTVTAASLSLCVPTVPRSTERTMKSTRASVQGPDRSHCVTERVCVQQISTGDCPDPQEGLPLFGSDCDLLQTGAYGCKPYMVTDIPTNVTYKASSNCSNNPAGDTP</sequence>
<organism evidence="1 2">
    <name type="scientific">Peronosclerospora sorghi</name>
    <dbReference type="NCBI Taxonomy" id="230839"/>
    <lineage>
        <taxon>Eukaryota</taxon>
        <taxon>Sar</taxon>
        <taxon>Stramenopiles</taxon>
        <taxon>Oomycota</taxon>
        <taxon>Peronosporomycetes</taxon>
        <taxon>Peronosporales</taxon>
        <taxon>Peronosporaceae</taxon>
        <taxon>Peronosclerospora</taxon>
    </lineage>
</organism>
<keyword evidence="2" id="KW-1185">Reference proteome</keyword>